<proteinExistence type="predicted"/>
<reference evidence="1" key="1">
    <citation type="submission" date="2020-03" db="EMBL/GenBank/DDBJ databases">
        <title>The deep terrestrial virosphere.</title>
        <authorList>
            <person name="Holmfeldt K."/>
            <person name="Nilsson E."/>
            <person name="Simone D."/>
            <person name="Lopez-Fernandez M."/>
            <person name="Wu X."/>
            <person name="de Brujin I."/>
            <person name="Lundin D."/>
            <person name="Andersson A."/>
            <person name="Bertilsson S."/>
            <person name="Dopson M."/>
        </authorList>
    </citation>
    <scope>NUCLEOTIDE SEQUENCE</scope>
    <source>
        <strain evidence="1">TM448B01698</strain>
    </source>
</reference>
<gene>
    <name evidence="1" type="ORF">TM448B01698_0008</name>
</gene>
<name>A0A6M3XP96_9ZZZZ</name>
<accession>A0A6M3XP96</accession>
<sequence length="118" mass="13821">MMNKSKTAAKLTVKKYRPDEVFRRTPSGKYHPIGYEWTGFPMDGIWQVRNGKRNNSVLLTEEEVAPLHALQYRTHRDNLLRWIQEMIRTNNDRYSLNDLATWTCDYFAEAAGEPKEAA</sequence>
<organism evidence="1">
    <name type="scientific">viral metagenome</name>
    <dbReference type="NCBI Taxonomy" id="1070528"/>
    <lineage>
        <taxon>unclassified sequences</taxon>
        <taxon>metagenomes</taxon>
        <taxon>organismal metagenomes</taxon>
    </lineage>
</organism>
<protein>
    <submittedName>
        <fullName evidence="1">Uncharacterized protein</fullName>
    </submittedName>
</protein>
<evidence type="ECO:0000313" key="1">
    <source>
        <dbReference type="EMBL" id="QJH99830.1"/>
    </source>
</evidence>
<dbReference type="EMBL" id="MT144811">
    <property type="protein sequence ID" value="QJH99830.1"/>
    <property type="molecule type" value="Genomic_DNA"/>
</dbReference>
<dbReference type="AlphaFoldDB" id="A0A6M3XP96"/>